<dbReference type="AlphaFoldDB" id="A0A089WMH3"/>
<gene>
    <name evidence="1" type="ORF">LK03_14995</name>
</gene>
<evidence type="ECO:0000313" key="1">
    <source>
        <dbReference type="EMBL" id="AIR90510.1"/>
    </source>
</evidence>
<dbReference type="RefSeq" id="WP_038413103.1">
    <property type="nucleotide sequence ID" value="NZ_CP009455.1"/>
</dbReference>
<proteinExistence type="predicted"/>
<keyword evidence="2" id="KW-1185">Reference proteome</keyword>
<reference evidence="1 2" key="1">
    <citation type="submission" date="2014-09" db="EMBL/GenBank/DDBJ databases">
        <authorList>
            <person name="Chan K.-G."/>
        </authorList>
    </citation>
    <scope>NUCLEOTIDE SEQUENCE [LARGE SCALE GENOMIC DNA]</scope>
    <source>
        <strain evidence="1 2">ND07</strain>
    </source>
</reference>
<dbReference type="EMBL" id="CP009455">
    <property type="protein sequence ID" value="AIR90510.1"/>
    <property type="molecule type" value="Genomic_DNA"/>
</dbReference>
<evidence type="ECO:0000313" key="2">
    <source>
        <dbReference type="Proteomes" id="UP000029493"/>
    </source>
</evidence>
<dbReference type="OrthoDB" id="6165466at2"/>
<dbReference type="KEGG" id="psw:LK03_14995"/>
<organism evidence="1 2">
    <name type="scientific">Pseudomonas cremoricolorata</name>
    <dbReference type="NCBI Taxonomy" id="157783"/>
    <lineage>
        <taxon>Bacteria</taxon>
        <taxon>Pseudomonadati</taxon>
        <taxon>Pseudomonadota</taxon>
        <taxon>Gammaproteobacteria</taxon>
        <taxon>Pseudomonadales</taxon>
        <taxon>Pseudomonadaceae</taxon>
        <taxon>Pseudomonas</taxon>
    </lineage>
</organism>
<sequence>MKLNSARQAWHDCYYSAWDSQGAFIENLGLLGAMVQTTEKQRKASHAMHQALAGCIQQAISTLPDPLRAFGSWMYNPVENHDDREQAEEMVFLVAYNAGPKMYAKKFEKARTVAAGVLHRYRRLHQGGQSEGIDPCPTPEVFRAWLLAIHGLELSSEQWGREWEGFIDACFAACSDLDRDALVPISRVLKEMKMAA</sequence>
<protein>
    <submittedName>
        <fullName evidence="1">Prophage PssSM-02</fullName>
    </submittedName>
</protein>
<dbReference type="Proteomes" id="UP000029493">
    <property type="component" value="Chromosome"/>
</dbReference>
<accession>A0A089WMH3</accession>
<name>A0A089WMH3_9PSED</name>
<dbReference type="STRING" id="157783.LK03_14995"/>